<accession>A0A4Z2E9Z5</accession>
<dbReference type="Proteomes" id="UP000314294">
    <property type="component" value="Unassembled WGS sequence"/>
</dbReference>
<comment type="caution">
    <text evidence="2">The sequence shown here is derived from an EMBL/GenBank/DDBJ whole genome shotgun (WGS) entry which is preliminary data.</text>
</comment>
<evidence type="ECO:0000256" key="1">
    <source>
        <dbReference type="SAM" id="Phobius"/>
    </source>
</evidence>
<gene>
    <name evidence="2" type="ORF">EYF80_064172</name>
</gene>
<dbReference type="AlphaFoldDB" id="A0A4Z2E9Z5"/>
<keyword evidence="1" id="KW-0472">Membrane</keyword>
<keyword evidence="1" id="KW-1133">Transmembrane helix</keyword>
<keyword evidence="1" id="KW-0812">Transmembrane</keyword>
<proteinExistence type="predicted"/>
<evidence type="ECO:0000313" key="3">
    <source>
        <dbReference type="Proteomes" id="UP000314294"/>
    </source>
</evidence>
<feature type="transmembrane region" description="Helical" evidence="1">
    <location>
        <begin position="15"/>
        <end position="35"/>
    </location>
</feature>
<dbReference type="EMBL" id="SRLO01011869">
    <property type="protein sequence ID" value="TNN25697.1"/>
    <property type="molecule type" value="Genomic_DNA"/>
</dbReference>
<keyword evidence="3" id="KW-1185">Reference proteome</keyword>
<evidence type="ECO:0000313" key="2">
    <source>
        <dbReference type="EMBL" id="TNN25697.1"/>
    </source>
</evidence>
<sequence length="101" mass="11741">MYQEITGASSPHCHAAHAEASVSCVFCVFLLLLQYRTRPTPWRRTLPRTTRCRSPAPVRRVGPDPRCRGTLVSRTDAHRLLSPVQNAFYRFYKCKYFRKNI</sequence>
<protein>
    <submittedName>
        <fullName evidence="2">Uncharacterized protein</fullName>
    </submittedName>
</protein>
<organism evidence="2 3">
    <name type="scientific">Liparis tanakae</name>
    <name type="common">Tanaka's snailfish</name>
    <dbReference type="NCBI Taxonomy" id="230148"/>
    <lineage>
        <taxon>Eukaryota</taxon>
        <taxon>Metazoa</taxon>
        <taxon>Chordata</taxon>
        <taxon>Craniata</taxon>
        <taxon>Vertebrata</taxon>
        <taxon>Euteleostomi</taxon>
        <taxon>Actinopterygii</taxon>
        <taxon>Neopterygii</taxon>
        <taxon>Teleostei</taxon>
        <taxon>Neoteleostei</taxon>
        <taxon>Acanthomorphata</taxon>
        <taxon>Eupercaria</taxon>
        <taxon>Perciformes</taxon>
        <taxon>Cottioidei</taxon>
        <taxon>Cottales</taxon>
        <taxon>Liparidae</taxon>
        <taxon>Liparis</taxon>
    </lineage>
</organism>
<name>A0A4Z2E9Z5_9TELE</name>
<reference evidence="2 3" key="1">
    <citation type="submission" date="2019-03" db="EMBL/GenBank/DDBJ databases">
        <title>First draft genome of Liparis tanakae, snailfish: a comprehensive survey of snailfish specific genes.</title>
        <authorList>
            <person name="Kim W."/>
            <person name="Song I."/>
            <person name="Jeong J.-H."/>
            <person name="Kim D."/>
            <person name="Kim S."/>
            <person name="Ryu S."/>
            <person name="Song J.Y."/>
            <person name="Lee S.K."/>
        </authorList>
    </citation>
    <scope>NUCLEOTIDE SEQUENCE [LARGE SCALE GENOMIC DNA]</scope>
    <source>
        <tissue evidence="2">Muscle</tissue>
    </source>
</reference>